<dbReference type="AlphaFoldDB" id="X5E7E6"/>
<keyword evidence="2" id="KW-0732">Signal</keyword>
<reference evidence="4 5" key="1">
    <citation type="journal article" date="2015" name="Int. J. Syst. Evol. Microbiol.">
        <title>Revisiting Corynebacterium glyciniphilum (ex Kubota et al., 1972) sp. nov., nom. rev., isolated from putrefied banana.</title>
        <authorList>
            <person name="Al-Dilaimi A."/>
            <person name="Bednarz H."/>
            <person name="Lomker A."/>
            <person name="Niehaus K."/>
            <person name="Kalinowski J."/>
            <person name="Ruckert C."/>
        </authorList>
    </citation>
    <scope>NUCLEOTIDE SEQUENCE [LARGE SCALE GENOMIC DNA]</scope>
    <source>
        <strain evidence="4">AJ 3170</strain>
    </source>
</reference>
<dbReference type="eggNOG" id="ENOG50337I7">
    <property type="taxonomic scope" value="Bacteria"/>
</dbReference>
<feature type="compositionally biased region" description="Gly residues" evidence="1">
    <location>
        <begin position="458"/>
        <end position="467"/>
    </location>
</feature>
<feature type="chain" id="PRO_5039140929" evidence="2">
    <location>
        <begin position="27"/>
        <end position="467"/>
    </location>
</feature>
<sequence>MTPLRRTATTLLAGLGVTVATPAAWAEAPDITVGITDPDGVLNATATDTLVNETPLIDFPDQVRDVTYIVLDSSEDGLGTDEQFNDGLLDWVGDNEEHLVPDGTGEGAAWAPGSLIIAVGVSSRGYGVYCGDDVCSALDLFEGSHLDRTLADMKPGLQRGNWAVGMLDGARTAADPSLVAEESGPTQTQVLTGAGVLAVVGGGGAWWAVAATRRKKAATARGQFTEISDRYADVALRLDQIDVRANSLTSPIADDELRRQWAECRDSFLSVDSLLSATGLSQGADDKAFRSHATTLAEAHTAMNRTIRAEDTIDRIFAMEHGDARVRRRELVSLSEDVSAARAATASPVLQEMLADVASDVDALSGDLDAADFMDRYAATVRAYGHALSLVREKEMSELSMDTEERHAPRIYDTGYRVGAGYGNWIPFALISSWHSADVQAAQSSSSSGTNVSFSSGFSGGGGSARF</sequence>
<evidence type="ECO:0000313" key="5">
    <source>
        <dbReference type="Proteomes" id="UP000023703"/>
    </source>
</evidence>
<dbReference type="HOGENOM" id="CLU_028326_0_0_11"/>
<evidence type="ECO:0000259" key="3">
    <source>
        <dbReference type="Pfam" id="PF17173"/>
    </source>
</evidence>
<dbReference type="STRING" id="1404245.CGLY_04435"/>
<keyword evidence="5" id="KW-1185">Reference proteome</keyword>
<evidence type="ECO:0000313" key="4">
    <source>
        <dbReference type="EMBL" id="AHW63335.1"/>
    </source>
</evidence>
<proteinExistence type="predicted"/>
<evidence type="ECO:0000256" key="2">
    <source>
        <dbReference type="SAM" id="SignalP"/>
    </source>
</evidence>
<dbReference type="InterPro" id="IPR033435">
    <property type="entry name" value="DUF5129"/>
</dbReference>
<accession>X5E7E6</accession>
<feature type="region of interest" description="Disordered" evidence="1">
    <location>
        <begin position="445"/>
        <end position="467"/>
    </location>
</feature>
<feature type="domain" description="DUF5129" evidence="3">
    <location>
        <begin position="37"/>
        <end position="247"/>
    </location>
</feature>
<dbReference type="Pfam" id="PF17173">
    <property type="entry name" value="DUF5129"/>
    <property type="match status" value="1"/>
</dbReference>
<protein>
    <submittedName>
        <fullName evidence="4">Putative secreted protein</fullName>
    </submittedName>
</protein>
<dbReference type="EMBL" id="CP006842">
    <property type="protein sequence ID" value="AHW63335.1"/>
    <property type="molecule type" value="Genomic_DNA"/>
</dbReference>
<dbReference type="Proteomes" id="UP000023703">
    <property type="component" value="Chromosome"/>
</dbReference>
<organism evidence="4 5">
    <name type="scientific">Corynebacterium glyciniphilum AJ 3170</name>
    <dbReference type="NCBI Taxonomy" id="1404245"/>
    <lineage>
        <taxon>Bacteria</taxon>
        <taxon>Bacillati</taxon>
        <taxon>Actinomycetota</taxon>
        <taxon>Actinomycetes</taxon>
        <taxon>Mycobacteriales</taxon>
        <taxon>Corynebacteriaceae</taxon>
        <taxon>Corynebacterium</taxon>
    </lineage>
</organism>
<gene>
    <name evidence="4" type="ORF">CGLY_04435</name>
</gene>
<dbReference type="KEGG" id="cgy:CGLY_04435"/>
<dbReference type="RefSeq" id="WP_052539661.1">
    <property type="nucleotide sequence ID" value="NZ_CP006842.1"/>
</dbReference>
<dbReference type="OrthoDB" id="4423347at2"/>
<evidence type="ECO:0000256" key="1">
    <source>
        <dbReference type="SAM" id="MobiDB-lite"/>
    </source>
</evidence>
<feature type="compositionally biased region" description="Low complexity" evidence="1">
    <location>
        <begin position="445"/>
        <end position="457"/>
    </location>
</feature>
<name>X5E7E6_9CORY</name>
<feature type="signal peptide" evidence="2">
    <location>
        <begin position="1"/>
        <end position="26"/>
    </location>
</feature>